<dbReference type="Pfam" id="PF13203">
    <property type="entry name" value="DUF2201_N"/>
    <property type="match status" value="1"/>
</dbReference>
<protein>
    <recommendedName>
        <fullName evidence="1">Putative metallopeptidase domain-containing protein</fullName>
    </recommendedName>
</protein>
<feature type="domain" description="Putative metallopeptidase" evidence="1">
    <location>
        <begin position="1"/>
        <end position="139"/>
    </location>
</feature>
<evidence type="ECO:0000313" key="2">
    <source>
        <dbReference type="EMBL" id="NEE16648.1"/>
    </source>
</evidence>
<dbReference type="AlphaFoldDB" id="A0A6G3XFR8"/>
<feature type="non-terminal residue" evidence="2">
    <location>
        <position position="1"/>
    </location>
</feature>
<evidence type="ECO:0000259" key="1">
    <source>
        <dbReference type="Pfam" id="PF13203"/>
    </source>
</evidence>
<dbReference type="InterPro" id="IPR025154">
    <property type="entry name" value="Put_metallopeptidase_dom"/>
</dbReference>
<proteinExistence type="predicted"/>
<sequence>RRGARDHYLFNVAADYVINGWLVEMDVGTMPEGLLYDPELKGLSAEEVYDRIATGLRRGRRLATLRGKGLGDILGEPLPGRTSDPVDLDAFYRRALVQGHQLHTDRQRGLLPAGLVQEIRALAHPPVPWDARLARWFDEFVPRP</sequence>
<dbReference type="PANTHER" id="PTHR38730:SF1">
    <property type="entry name" value="SLL7028 PROTEIN"/>
    <property type="match status" value="1"/>
</dbReference>
<dbReference type="PANTHER" id="PTHR38730">
    <property type="entry name" value="SLL7028 PROTEIN"/>
    <property type="match status" value="1"/>
</dbReference>
<accession>A0A6G3XFR8</accession>
<feature type="non-terminal residue" evidence="2">
    <location>
        <position position="144"/>
    </location>
</feature>
<reference evidence="2" key="1">
    <citation type="submission" date="2020-01" db="EMBL/GenBank/DDBJ databases">
        <title>Insect and environment-associated Actinomycetes.</title>
        <authorList>
            <person name="Currrie C."/>
            <person name="Chevrette M."/>
            <person name="Carlson C."/>
            <person name="Stubbendieck R."/>
            <person name="Wendt-Pienkowski E."/>
        </authorList>
    </citation>
    <scope>NUCLEOTIDE SEQUENCE</scope>
    <source>
        <strain evidence="2">SID7499</strain>
    </source>
</reference>
<gene>
    <name evidence="2" type="ORF">G3M58_60570</name>
</gene>
<dbReference type="EMBL" id="JAAGMN010006253">
    <property type="protein sequence ID" value="NEE16648.1"/>
    <property type="molecule type" value="Genomic_DNA"/>
</dbReference>
<name>A0A6G3XFR8_9ACTN</name>
<organism evidence="2">
    <name type="scientific">Streptomyces sp. SID7499</name>
    <dbReference type="NCBI Taxonomy" id="2706086"/>
    <lineage>
        <taxon>Bacteria</taxon>
        <taxon>Bacillati</taxon>
        <taxon>Actinomycetota</taxon>
        <taxon>Actinomycetes</taxon>
        <taxon>Kitasatosporales</taxon>
        <taxon>Streptomycetaceae</taxon>
        <taxon>Streptomyces</taxon>
    </lineage>
</organism>
<comment type="caution">
    <text evidence="2">The sequence shown here is derived from an EMBL/GenBank/DDBJ whole genome shotgun (WGS) entry which is preliminary data.</text>
</comment>